<evidence type="ECO:0000256" key="6">
    <source>
        <dbReference type="ARBA" id="ARBA00022771"/>
    </source>
</evidence>
<feature type="region of interest" description="Disordered" evidence="10">
    <location>
        <begin position="377"/>
        <end position="405"/>
    </location>
</feature>
<dbReference type="AlphaFoldDB" id="A0A251TZ78"/>
<evidence type="ECO:0000313" key="14">
    <source>
        <dbReference type="Proteomes" id="UP000215914"/>
    </source>
</evidence>
<feature type="region of interest" description="Disordered" evidence="10">
    <location>
        <begin position="1"/>
        <end position="22"/>
    </location>
</feature>
<evidence type="ECO:0000259" key="11">
    <source>
        <dbReference type="PROSITE" id="PS50089"/>
    </source>
</evidence>
<reference evidence="12" key="3">
    <citation type="submission" date="2020-06" db="EMBL/GenBank/DDBJ databases">
        <title>Helianthus annuus Genome sequencing and assembly Release 2.</title>
        <authorList>
            <person name="Gouzy J."/>
            <person name="Langlade N."/>
            <person name="Munos S."/>
        </authorList>
    </citation>
    <scope>NUCLEOTIDE SEQUENCE</scope>
    <source>
        <tissue evidence="12">Leaves</tissue>
    </source>
</reference>
<gene>
    <name evidence="13" type="ORF">HannXRQ_Chr09g0267451</name>
    <name evidence="12" type="ORF">HanXRQr2_Chr09g0404511</name>
</gene>
<dbReference type="Gramene" id="mRNA:HanXRQr2_Chr09g0404511">
    <property type="protein sequence ID" value="mRNA:HanXRQr2_Chr09g0404511"/>
    <property type="gene ID" value="HanXRQr2_Chr09g0404511"/>
</dbReference>
<dbReference type="OMA" id="MSSATTC"/>
<evidence type="ECO:0000256" key="5">
    <source>
        <dbReference type="ARBA" id="ARBA00022723"/>
    </source>
</evidence>
<dbReference type="PANTHER" id="PTHR22937:SF170">
    <property type="entry name" value="RING-TYPE E3 UBIQUITIN TRANSFERASE"/>
    <property type="match status" value="1"/>
</dbReference>
<keyword evidence="5" id="KW-0479">Metal-binding</keyword>
<dbReference type="STRING" id="4232.A0A251TZ78"/>
<dbReference type="InterPro" id="IPR045191">
    <property type="entry name" value="MBR1/2-like"/>
</dbReference>
<accession>A0A251TZ78</accession>
<evidence type="ECO:0000313" key="13">
    <source>
        <dbReference type="EMBL" id="OTG16079.1"/>
    </source>
</evidence>
<evidence type="ECO:0000313" key="12">
    <source>
        <dbReference type="EMBL" id="KAF5792306.1"/>
    </source>
</evidence>
<dbReference type="GO" id="GO:0061630">
    <property type="term" value="F:ubiquitin protein ligase activity"/>
    <property type="evidence" value="ECO:0000318"/>
    <property type="project" value="GO_Central"/>
</dbReference>
<keyword evidence="4" id="KW-0808">Transferase</keyword>
<evidence type="ECO:0000256" key="2">
    <source>
        <dbReference type="ARBA" id="ARBA00004906"/>
    </source>
</evidence>
<sequence>MQGQKGAIGSSPDGSTSSDSGVVEQQIRWANFIRGPPTNTNQETRNLTMWSMGESSSSSVTNNAGPYHEPLANMLSLGDANSGNHHLGHNVTVNPSTFIGINPSNYASSSSSSGPFEMEARQRPCKRKAAELTIGQSSSGIISSSVFQKGSNDNNGQLNLVSSDPIIPRPGPVIGGVFPDNRVADNNRRNVRIRINNSRQQDSLPVNGNNNLTGQLNFSLPYPSLGLNPVVTTGESSSSQDGRRMLRVPAIRRNPQVTSRNRSSSSRANRPASLNIIGGQGDNSRTMPTNISDHPLFVQPHDLRNPAQTAINWNLNSSGGNGNGNGNATNNGNNGLASTANAGANSGPRHGASTYSSRRLSDALRWSLLSSIDSGGGGGGQNGNLFARIPPPVGTSASSSQESGIPPVIGIAGHHPLHHHISHLRSTDRQLDGVYGYPHVVRNVAGGSERRGRIAEIRNVLELIRRGENLRFEDVMVLDQSVFYGMAGIHDRHRDMRLDIDNMSYEELLALEERIGNVNTGLTEEKVSTCLKQKTYASVTGQPDAEPCCICQEEYVDGDELGALDCGHDFHTSCIKQWLLQKNLCPVCKSTASK</sequence>
<keyword evidence="6 9" id="KW-0863">Zinc-finger</keyword>
<dbReference type="Proteomes" id="UP000215914">
    <property type="component" value="Chromosome 9"/>
</dbReference>
<dbReference type="GO" id="GO:0008270">
    <property type="term" value="F:zinc ion binding"/>
    <property type="evidence" value="ECO:0007669"/>
    <property type="project" value="UniProtKB-KW"/>
</dbReference>
<dbReference type="Pfam" id="PF13639">
    <property type="entry name" value="zf-RING_2"/>
    <property type="match status" value="1"/>
</dbReference>
<comment type="catalytic activity">
    <reaction evidence="1">
        <text>S-ubiquitinyl-[E2 ubiquitin-conjugating enzyme]-L-cysteine + [acceptor protein]-L-lysine = [E2 ubiquitin-conjugating enzyme]-L-cysteine + N(6)-ubiquitinyl-[acceptor protein]-L-lysine.</text>
        <dbReference type="EC" id="2.3.2.27"/>
    </reaction>
</comment>
<evidence type="ECO:0000256" key="10">
    <source>
        <dbReference type="SAM" id="MobiDB-lite"/>
    </source>
</evidence>
<keyword evidence="7" id="KW-0833">Ubl conjugation pathway</keyword>
<reference evidence="13" key="2">
    <citation type="submission" date="2017-02" db="EMBL/GenBank/DDBJ databases">
        <title>Sunflower complete genome.</title>
        <authorList>
            <person name="Langlade N."/>
            <person name="Munos S."/>
        </authorList>
    </citation>
    <scope>NUCLEOTIDE SEQUENCE [LARGE SCALE GENOMIC DNA]</scope>
    <source>
        <tissue evidence="13">Leaves</tissue>
    </source>
</reference>
<feature type="compositionally biased region" description="Low complexity" evidence="10">
    <location>
        <begin position="259"/>
        <end position="273"/>
    </location>
</feature>
<dbReference type="InterPro" id="IPR013083">
    <property type="entry name" value="Znf_RING/FYVE/PHD"/>
</dbReference>
<dbReference type="InterPro" id="IPR001841">
    <property type="entry name" value="Znf_RING"/>
</dbReference>
<proteinExistence type="predicted"/>
<name>A0A251TZ78_HELAN</name>
<dbReference type="PROSITE" id="PS50089">
    <property type="entry name" value="ZF_RING_2"/>
    <property type="match status" value="1"/>
</dbReference>
<dbReference type="SMART" id="SM00184">
    <property type="entry name" value="RING"/>
    <property type="match status" value="1"/>
</dbReference>
<dbReference type="OrthoDB" id="8062037at2759"/>
<feature type="domain" description="RING-type" evidence="11">
    <location>
        <begin position="548"/>
        <end position="589"/>
    </location>
</feature>
<evidence type="ECO:0000256" key="3">
    <source>
        <dbReference type="ARBA" id="ARBA00012483"/>
    </source>
</evidence>
<comment type="pathway">
    <text evidence="2">Protein modification; protein ubiquitination.</text>
</comment>
<dbReference type="GO" id="GO:0010228">
    <property type="term" value="P:vegetative to reproductive phase transition of meristem"/>
    <property type="evidence" value="ECO:0007669"/>
    <property type="project" value="UniProtKB-ARBA"/>
</dbReference>
<feature type="compositionally biased region" description="Low complexity" evidence="10">
    <location>
        <begin position="326"/>
        <end position="347"/>
    </location>
</feature>
<evidence type="ECO:0000256" key="1">
    <source>
        <dbReference type="ARBA" id="ARBA00000900"/>
    </source>
</evidence>
<keyword evidence="14" id="KW-1185">Reference proteome</keyword>
<evidence type="ECO:0000256" key="7">
    <source>
        <dbReference type="ARBA" id="ARBA00022786"/>
    </source>
</evidence>
<feature type="compositionally biased region" description="Low complexity" evidence="10">
    <location>
        <begin position="9"/>
        <end position="21"/>
    </location>
</feature>
<feature type="region of interest" description="Disordered" evidence="10">
    <location>
        <begin position="232"/>
        <end position="288"/>
    </location>
</feature>
<dbReference type="InParanoid" id="A0A251TZ78"/>
<reference evidence="12 14" key="1">
    <citation type="journal article" date="2017" name="Nature">
        <title>The sunflower genome provides insights into oil metabolism, flowering and Asterid evolution.</title>
        <authorList>
            <person name="Badouin H."/>
            <person name="Gouzy J."/>
            <person name="Grassa C.J."/>
            <person name="Murat F."/>
            <person name="Staton S.E."/>
            <person name="Cottret L."/>
            <person name="Lelandais-Briere C."/>
            <person name="Owens G.L."/>
            <person name="Carrere S."/>
            <person name="Mayjonade B."/>
            <person name="Legrand L."/>
            <person name="Gill N."/>
            <person name="Kane N.C."/>
            <person name="Bowers J.E."/>
            <person name="Hubner S."/>
            <person name="Bellec A."/>
            <person name="Berard A."/>
            <person name="Berges H."/>
            <person name="Blanchet N."/>
            <person name="Boniface M.C."/>
            <person name="Brunel D."/>
            <person name="Catrice O."/>
            <person name="Chaidir N."/>
            <person name="Claudel C."/>
            <person name="Donnadieu C."/>
            <person name="Faraut T."/>
            <person name="Fievet G."/>
            <person name="Helmstetter N."/>
            <person name="King M."/>
            <person name="Knapp S.J."/>
            <person name="Lai Z."/>
            <person name="Le Paslier M.C."/>
            <person name="Lippi Y."/>
            <person name="Lorenzon L."/>
            <person name="Mandel J.R."/>
            <person name="Marage G."/>
            <person name="Marchand G."/>
            <person name="Marquand E."/>
            <person name="Bret-Mestries E."/>
            <person name="Morien E."/>
            <person name="Nambeesan S."/>
            <person name="Nguyen T."/>
            <person name="Pegot-Espagnet P."/>
            <person name="Pouilly N."/>
            <person name="Raftis F."/>
            <person name="Sallet E."/>
            <person name="Schiex T."/>
            <person name="Thomas J."/>
            <person name="Vandecasteele C."/>
            <person name="Vares D."/>
            <person name="Vear F."/>
            <person name="Vautrin S."/>
            <person name="Crespi M."/>
            <person name="Mangin B."/>
            <person name="Burke J.M."/>
            <person name="Salse J."/>
            <person name="Munos S."/>
            <person name="Vincourt P."/>
            <person name="Rieseberg L.H."/>
            <person name="Langlade N.B."/>
        </authorList>
    </citation>
    <scope>NUCLEOTIDE SEQUENCE [LARGE SCALE GENOMIC DNA]</scope>
    <source>
        <strain evidence="14">cv. SF193</strain>
        <tissue evidence="12">Leaves</tissue>
    </source>
</reference>
<evidence type="ECO:0000256" key="4">
    <source>
        <dbReference type="ARBA" id="ARBA00022679"/>
    </source>
</evidence>
<dbReference type="GO" id="GO:0043161">
    <property type="term" value="P:proteasome-mediated ubiquitin-dependent protein catabolic process"/>
    <property type="evidence" value="ECO:0007669"/>
    <property type="project" value="UniProtKB-ARBA"/>
</dbReference>
<dbReference type="SUPFAM" id="SSF57850">
    <property type="entry name" value="RING/U-box"/>
    <property type="match status" value="1"/>
</dbReference>
<protein>
    <recommendedName>
        <fullName evidence="3">RING-type E3 ubiquitin transferase</fullName>
        <ecNumber evidence="3">2.3.2.27</ecNumber>
    </recommendedName>
</protein>
<evidence type="ECO:0000256" key="9">
    <source>
        <dbReference type="PROSITE-ProRule" id="PRU00175"/>
    </source>
</evidence>
<dbReference type="Gene3D" id="3.30.40.10">
    <property type="entry name" value="Zinc/RING finger domain, C3HC4 (zinc finger)"/>
    <property type="match status" value="1"/>
</dbReference>
<organism evidence="13 14">
    <name type="scientific">Helianthus annuus</name>
    <name type="common">Common sunflower</name>
    <dbReference type="NCBI Taxonomy" id="4232"/>
    <lineage>
        <taxon>Eukaryota</taxon>
        <taxon>Viridiplantae</taxon>
        <taxon>Streptophyta</taxon>
        <taxon>Embryophyta</taxon>
        <taxon>Tracheophyta</taxon>
        <taxon>Spermatophyta</taxon>
        <taxon>Magnoliopsida</taxon>
        <taxon>eudicotyledons</taxon>
        <taxon>Gunneridae</taxon>
        <taxon>Pentapetalae</taxon>
        <taxon>asterids</taxon>
        <taxon>campanulids</taxon>
        <taxon>Asterales</taxon>
        <taxon>Asteraceae</taxon>
        <taxon>Asteroideae</taxon>
        <taxon>Heliantheae alliance</taxon>
        <taxon>Heliantheae</taxon>
        <taxon>Helianthus</taxon>
    </lineage>
</organism>
<dbReference type="FunFam" id="3.30.40.10:FF:000309">
    <property type="entry name" value="E3 ubiquitin-protein ligase MBR2"/>
    <property type="match status" value="1"/>
</dbReference>
<keyword evidence="8" id="KW-0862">Zinc</keyword>
<evidence type="ECO:0000256" key="8">
    <source>
        <dbReference type="ARBA" id="ARBA00022833"/>
    </source>
</evidence>
<feature type="region of interest" description="Disordered" evidence="10">
    <location>
        <begin position="314"/>
        <end position="356"/>
    </location>
</feature>
<dbReference type="EC" id="2.3.2.27" evidence="3"/>
<dbReference type="EMBL" id="CM007898">
    <property type="protein sequence ID" value="OTG16079.1"/>
    <property type="molecule type" value="Genomic_DNA"/>
</dbReference>
<dbReference type="EMBL" id="MNCJ02000324">
    <property type="protein sequence ID" value="KAF5792306.1"/>
    <property type="molecule type" value="Genomic_DNA"/>
</dbReference>
<dbReference type="PANTHER" id="PTHR22937">
    <property type="entry name" value="E3 UBIQUITIN-PROTEIN LIGASE RNF165"/>
    <property type="match status" value="1"/>
</dbReference>
<feature type="region of interest" description="Disordered" evidence="10">
    <location>
        <begin position="106"/>
        <end position="125"/>
    </location>
</feature>